<keyword evidence="1" id="KW-0472">Membrane</keyword>
<gene>
    <name evidence="2" type="ORF">BT63DRAFT_242932</name>
</gene>
<protein>
    <submittedName>
        <fullName evidence="2">Uncharacterized protein</fullName>
    </submittedName>
</protein>
<feature type="transmembrane region" description="Helical" evidence="1">
    <location>
        <begin position="37"/>
        <end position="56"/>
    </location>
</feature>
<organism evidence="2 3">
    <name type="scientific">Microthyrium microscopicum</name>
    <dbReference type="NCBI Taxonomy" id="703497"/>
    <lineage>
        <taxon>Eukaryota</taxon>
        <taxon>Fungi</taxon>
        <taxon>Dikarya</taxon>
        <taxon>Ascomycota</taxon>
        <taxon>Pezizomycotina</taxon>
        <taxon>Dothideomycetes</taxon>
        <taxon>Dothideomycetes incertae sedis</taxon>
        <taxon>Microthyriales</taxon>
        <taxon>Microthyriaceae</taxon>
        <taxon>Microthyrium</taxon>
    </lineage>
</organism>
<dbReference type="EMBL" id="MU004234">
    <property type="protein sequence ID" value="KAF2670607.1"/>
    <property type="molecule type" value="Genomic_DNA"/>
</dbReference>
<proteinExistence type="predicted"/>
<accession>A0A6A6UGN7</accession>
<evidence type="ECO:0000313" key="2">
    <source>
        <dbReference type="EMBL" id="KAF2670607.1"/>
    </source>
</evidence>
<dbReference type="AlphaFoldDB" id="A0A6A6UGN7"/>
<dbReference type="Proteomes" id="UP000799302">
    <property type="component" value="Unassembled WGS sequence"/>
</dbReference>
<name>A0A6A6UGN7_9PEZI</name>
<reference evidence="2" key="1">
    <citation type="journal article" date="2020" name="Stud. Mycol.">
        <title>101 Dothideomycetes genomes: a test case for predicting lifestyles and emergence of pathogens.</title>
        <authorList>
            <person name="Haridas S."/>
            <person name="Albert R."/>
            <person name="Binder M."/>
            <person name="Bloem J."/>
            <person name="Labutti K."/>
            <person name="Salamov A."/>
            <person name="Andreopoulos B."/>
            <person name="Baker S."/>
            <person name="Barry K."/>
            <person name="Bills G."/>
            <person name="Bluhm B."/>
            <person name="Cannon C."/>
            <person name="Castanera R."/>
            <person name="Culley D."/>
            <person name="Daum C."/>
            <person name="Ezra D."/>
            <person name="Gonzalez J."/>
            <person name="Henrissat B."/>
            <person name="Kuo A."/>
            <person name="Liang C."/>
            <person name="Lipzen A."/>
            <person name="Lutzoni F."/>
            <person name="Magnuson J."/>
            <person name="Mondo S."/>
            <person name="Nolan M."/>
            <person name="Ohm R."/>
            <person name="Pangilinan J."/>
            <person name="Park H.-J."/>
            <person name="Ramirez L."/>
            <person name="Alfaro M."/>
            <person name="Sun H."/>
            <person name="Tritt A."/>
            <person name="Yoshinaga Y."/>
            <person name="Zwiers L.-H."/>
            <person name="Turgeon B."/>
            <person name="Goodwin S."/>
            <person name="Spatafora J."/>
            <person name="Crous P."/>
            <person name="Grigoriev I."/>
        </authorList>
    </citation>
    <scope>NUCLEOTIDE SEQUENCE</scope>
    <source>
        <strain evidence="2">CBS 115976</strain>
    </source>
</reference>
<evidence type="ECO:0000256" key="1">
    <source>
        <dbReference type="SAM" id="Phobius"/>
    </source>
</evidence>
<evidence type="ECO:0000313" key="3">
    <source>
        <dbReference type="Proteomes" id="UP000799302"/>
    </source>
</evidence>
<dbReference type="Gene3D" id="2.60.40.2970">
    <property type="match status" value="1"/>
</dbReference>
<keyword evidence="1" id="KW-1133">Transmembrane helix</keyword>
<sequence length="233" mass="25802">MGLFDTFRNLVAGDGNRGRYASLGKSSWSGRVSRQRCITLLLLFTMILTTIGILAYTPSGPKSSIPSNEEPIEDHHLSSKSLILTLNQTDATVPSFRVTITNYHFTTKASLLMWDSPFDDQGVALGLFTIMERGSGKQIPTQGLHISRLIAPKKADFIELLPRHAVTKDLPLGKPGVKLAKGKSYDIKASGKWKGVWYADEKYTGEQRLKMMGGPTGLINWKYETNTLKVDVK</sequence>
<keyword evidence="3" id="KW-1185">Reference proteome</keyword>
<dbReference type="OrthoDB" id="4664297at2759"/>
<keyword evidence="1" id="KW-0812">Transmembrane</keyword>